<evidence type="ECO:0008006" key="10">
    <source>
        <dbReference type="Google" id="ProtNLM"/>
    </source>
</evidence>
<accession>K0RCU8</accession>
<dbReference type="InterPro" id="IPR011701">
    <property type="entry name" value="MFS"/>
</dbReference>
<feature type="transmembrane region" description="Helical" evidence="7">
    <location>
        <begin position="288"/>
        <end position="308"/>
    </location>
</feature>
<reference evidence="8 9" key="1">
    <citation type="journal article" date="2012" name="Genome Biol.">
        <title>Genome and low-iron response of an oceanic diatom adapted to chronic iron limitation.</title>
        <authorList>
            <person name="Lommer M."/>
            <person name="Specht M."/>
            <person name="Roy A.S."/>
            <person name="Kraemer L."/>
            <person name="Andreson R."/>
            <person name="Gutowska M.A."/>
            <person name="Wolf J."/>
            <person name="Bergner S.V."/>
            <person name="Schilhabel M.B."/>
            <person name="Klostermeier U.C."/>
            <person name="Beiko R.G."/>
            <person name="Rosenstiel P."/>
            <person name="Hippler M."/>
            <person name="Laroche J."/>
        </authorList>
    </citation>
    <scope>NUCLEOTIDE SEQUENCE [LARGE SCALE GENOMIC DNA]</scope>
    <source>
        <strain evidence="8 9">CCMP1005</strain>
    </source>
</reference>
<evidence type="ECO:0000313" key="9">
    <source>
        <dbReference type="Proteomes" id="UP000266841"/>
    </source>
</evidence>
<organism evidence="8 9">
    <name type="scientific">Thalassiosira oceanica</name>
    <name type="common">Marine diatom</name>
    <dbReference type="NCBI Taxonomy" id="159749"/>
    <lineage>
        <taxon>Eukaryota</taxon>
        <taxon>Sar</taxon>
        <taxon>Stramenopiles</taxon>
        <taxon>Ochrophyta</taxon>
        <taxon>Bacillariophyta</taxon>
        <taxon>Coscinodiscophyceae</taxon>
        <taxon>Thalassiosirophycidae</taxon>
        <taxon>Thalassiosirales</taxon>
        <taxon>Thalassiosiraceae</taxon>
        <taxon>Thalassiosira</taxon>
    </lineage>
</organism>
<evidence type="ECO:0000256" key="6">
    <source>
        <dbReference type="SAM" id="MobiDB-lite"/>
    </source>
</evidence>
<keyword evidence="3 7" id="KW-0812">Transmembrane</keyword>
<feature type="transmembrane region" description="Helical" evidence="7">
    <location>
        <begin position="137"/>
        <end position="158"/>
    </location>
</feature>
<keyword evidence="2" id="KW-0813">Transport</keyword>
<evidence type="ECO:0000256" key="5">
    <source>
        <dbReference type="ARBA" id="ARBA00023136"/>
    </source>
</evidence>
<dbReference type="InterPro" id="IPR051068">
    <property type="entry name" value="MFS_Domain-Containing_Protein"/>
</dbReference>
<dbReference type="Gene3D" id="1.20.1250.20">
    <property type="entry name" value="MFS general substrate transporter like domains"/>
    <property type="match status" value="1"/>
</dbReference>
<dbReference type="OrthoDB" id="370281at2759"/>
<keyword evidence="4 7" id="KW-1133">Transmembrane helix</keyword>
<evidence type="ECO:0000256" key="4">
    <source>
        <dbReference type="ARBA" id="ARBA00022989"/>
    </source>
</evidence>
<keyword evidence="5 7" id="KW-0472">Membrane</keyword>
<evidence type="ECO:0000313" key="8">
    <source>
        <dbReference type="EMBL" id="EJK46911.1"/>
    </source>
</evidence>
<dbReference type="EMBL" id="AGNL01047468">
    <property type="protein sequence ID" value="EJK46911.1"/>
    <property type="molecule type" value="Genomic_DNA"/>
</dbReference>
<feature type="transmembrane region" description="Helical" evidence="7">
    <location>
        <begin position="233"/>
        <end position="254"/>
    </location>
</feature>
<dbReference type="PANTHER" id="PTHR23510:SF3">
    <property type="entry name" value="MAJOR FACILITATOR SUPERFAMILY DOMAIN-CONTAINING PROTEIN 8"/>
    <property type="match status" value="1"/>
</dbReference>
<name>K0RCU8_THAOC</name>
<proteinExistence type="predicted"/>
<dbReference type="Pfam" id="PF07690">
    <property type="entry name" value="MFS_1"/>
    <property type="match status" value="1"/>
</dbReference>
<comment type="caution">
    <text evidence="8">The sequence shown here is derived from an EMBL/GenBank/DDBJ whole genome shotgun (WGS) entry which is preliminary data.</text>
</comment>
<dbReference type="SUPFAM" id="SSF103473">
    <property type="entry name" value="MFS general substrate transporter"/>
    <property type="match status" value="1"/>
</dbReference>
<gene>
    <name evidence="8" type="ORF">THAOC_34401</name>
</gene>
<protein>
    <recommendedName>
        <fullName evidence="10">Major facilitator superfamily (MFS) profile domain-containing protein</fullName>
    </recommendedName>
</protein>
<feature type="compositionally biased region" description="Low complexity" evidence="6">
    <location>
        <begin position="1"/>
        <end position="16"/>
    </location>
</feature>
<dbReference type="eggNOG" id="ENOG502SQCT">
    <property type="taxonomic scope" value="Eukaryota"/>
</dbReference>
<dbReference type="Proteomes" id="UP000266841">
    <property type="component" value="Unassembled WGS sequence"/>
</dbReference>
<dbReference type="PANTHER" id="PTHR23510">
    <property type="entry name" value="INNER MEMBRANE TRANSPORT PROTEIN YAJR"/>
    <property type="match status" value="1"/>
</dbReference>
<evidence type="ECO:0000256" key="7">
    <source>
        <dbReference type="SAM" id="Phobius"/>
    </source>
</evidence>
<evidence type="ECO:0000256" key="1">
    <source>
        <dbReference type="ARBA" id="ARBA00004127"/>
    </source>
</evidence>
<feature type="transmembrane region" description="Helical" evidence="7">
    <location>
        <begin position="261"/>
        <end position="282"/>
    </location>
</feature>
<dbReference type="GO" id="GO:0012505">
    <property type="term" value="C:endomembrane system"/>
    <property type="evidence" value="ECO:0007669"/>
    <property type="project" value="UniProtKB-SubCell"/>
</dbReference>
<keyword evidence="9" id="KW-1185">Reference proteome</keyword>
<feature type="transmembrane region" description="Helical" evidence="7">
    <location>
        <begin position="67"/>
        <end position="87"/>
    </location>
</feature>
<dbReference type="AlphaFoldDB" id="K0RCU8"/>
<evidence type="ECO:0000256" key="3">
    <source>
        <dbReference type="ARBA" id="ARBA00022692"/>
    </source>
</evidence>
<evidence type="ECO:0000256" key="2">
    <source>
        <dbReference type="ARBA" id="ARBA00022448"/>
    </source>
</evidence>
<feature type="transmembrane region" description="Helical" evidence="7">
    <location>
        <begin position="31"/>
        <end position="55"/>
    </location>
</feature>
<feature type="transmembrane region" description="Helical" evidence="7">
    <location>
        <begin position="94"/>
        <end position="117"/>
    </location>
</feature>
<feature type="region of interest" description="Disordered" evidence="6">
    <location>
        <begin position="1"/>
        <end position="25"/>
    </location>
</feature>
<feature type="transmembrane region" description="Helical" evidence="7">
    <location>
        <begin position="329"/>
        <end position="351"/>
    </location>
</feature>
<comment type="subcellular location">
    <subcellularLocation>
        <location evidence="1">Endomembrane system</location>
        <topology evidence="1">Multi-pass membrane protein</topology>
    </subcellularLocation>
</comment>
<dbReference type="GO" id="GO:0022857">
    <property type="term" value="F:transmembrane transporter activity"/>
    <property type="evidence" value="ECO:0007669"/>
    <property type="project" value="InterPro"/>
</dbReference>
<feature type="transmembrane region" description="Helical" evidence="7">
    <location>
        <begin position="371"/>
        <end position="388"/>
    </location>
</feature>
<sequence length="497" mass="53049">MTAVSAPPASDSTSADGPQTMTPLSPKTKTAVGALMLTSFLDALGMMVIIPTVIFYIRELGGTDAQLLYGIGAASGSVGMAWASEVLDPSQLSFVIILLSVAGNSGAIMGPFVNTLFGELRTELDLFGLTVPIDAKNGAGLLIASLDLIGFILTYFFLHDPPTKKAAPESDGSSSEGLGGAAGWAAVFREFGSFKVFMPAFAIFVCTANWQIIETALPPATLDALGWGTVQVSAVLGFNSILSMTMTVIAAILVKYLSDTTMVASGFFCWFVAGLLMDSWWIRGAPTWRFVVPTIIGLTGFPIILPSLQALFSKAVVGRPEIMPIIGRMWSLFQMTRTIAGSIAPIFVGAMVLRSPEEIDNGTNAHELTSYALYVPIFSGLCIVGFLYDKFILHADDDGILLMDDSVVSERSSLLRANPEKRRSSVAALKAALHAETDTSITANKIRSCSMMGDGNHAFPILIPSNSNSSGNAKELEELINELEVEDQPYTALWRLT</sequence>
<dbReference type="InterPro" id="IPR036259">
    <property type="entry name" value="MFS_trans_sf"/>
</dbReference>